<dbReference type="PANTHER" id="PTHR43531:SF14">
    <property type="entry name" value="METHYL-ACCEPTING CHEMOTAXIS PROTEIN I-RELATED"/>
    <property type="match status" value="1"/>
</dbReference>
<keyword evidence="7" id="KW-0812">Transmembrane</keyword>
<gene>
    <name evidence="10" type="ORF">DIZ79_12900</name>
</gene>
<evidence type="ECO:0000313" key="10">
    <source>
        <dbReference type="EMBL" id="RDH89168.1"/>
    </source>
</evidence>
<dbReference type="GO" id="GO:0007165">
    <property type="term" value="P:signal transduction"/>
    <property type="evidence" value="ECO:0007669"/>
    <property type="project" value="UniProtKB-KW"/>
</dbReference>
<keyword evidence="7" id="KW-1133">Transmembrane helix</keyword>
<dbReference type="GO" id="GO:0005886">
    <property type="term" value="C:plasma membrane"/>
    <property type="evidence" value="ECO:0007669"/>
    <property type="project" value="TreeGrafter"/>
</dbReference>
<dbReference type="PANTHER" id="PTHR43531">
    <property type="entry name" value="PROTEIN ICFG"/>
    <property type="match status" value="1"/>
</dbReference>
<feature type="domain" description="HAMP" evidence="9">
    <location>
        <begin position="527"/>
        <end position="571"/>
    </location>
</feature>
<reference evidence="10 11" key="1">
    <citation type="journal article" date="2018" name="ISME J.">
        <title>Endosymbiont genomes yield clues of tubeworm success.</title>
        <authorList>
            <person name="Li Y."/>
            <person name="Liles M.R."/>
            <person name="Halanych K.M."/>
        </authorList>
    </citation>
    <scope>NUCLEOTIDE SEQUENCE [LARGE SCALE GENOMIC DNA]</scope>
    <source>
        <strain evidence="10">A1422</strain>
    </source>
</reference>
<keyword evidence="2" id="KW-0488">Methylation</keyword>
<dbReference type="Pfam" id="PF18947">
    <property type="entry name" value="HAMP_2"/>
    <property type="match status" value="2"/>
</dbReference>
<dbReference type="SUPFAM" id="SSF58104">
    <property type="entry name" value="Methyl-accepting chemotaxis protein (MCP) signaling domain"/>
    <property type="match status" value="1"/>
</dbReference>
<feature type="transmembrane region" description="Helical" evidence="7">
    <location>
        <begin position="311"/>
        <end position="332"/>
    </location>
</feature>
<comment type="subcellular location">
    <subcellularLocation>
        <location evidence="1">Membrane</location>
    </subcellularLocation>
</comment>
<keyword evidence="3 5" id="KW-0807">Transducer</keyword>
<evidence type="ECO:0000256" key="5">
    <source>
        <dbReference type="PROSITE-ProRule" id="PRU00284"/>
    </source>
</evidence>
<evidence type="ECO:0000259" key="8">
    <source>
        <dbReference type="PROSITE" id="PS50111"/>
    </source>
</evidence>
<organism evidence="10 11">
    <name type="scientific">endosymbiont of Lamellibrachia luymesi</name>
    <dbReference type="NCBI Taxonomy" id="2200907"/>
    <lineage>
        <taxon>Bacteria</taxon>
        <taxon>Pseudomonadati</taxon>
        <taxon>Pseudomonadota</taxon>
        <taxon>Gammaproteobacteria</taxon>
        <taxon>sulfur-oxidizing symbionts</taxon>
    </lineage>
</organism>
<dbReference type="GO" id="GO:0006935">
    <property type="term" value="P:chemotaxis"/>
    <property type="evidence" value="ECO:0007669"/>
    <property type="project" value="InterPro"/>
</dbReference>
<dbReference type="InterPro" id="IPR004090">
    <property type="entry name" value="Chemotax_Me-accpt_rcpt"/>
</dbReference>
<dbReference type="EMBL" id="QFXD01000227">
    <property type="protein sequence ID" value="RDH89168.1"/>
    <property type="molecule type" value="Genomic_DNA"/>
</dbReference>
<dbReference type="Pfam" id="PF00015">
    <property type="entry name" value="MCPsignal"/>
    <property type="match status" value="1"/>
</dbReference>
<dbReference type="SMART" id="SM00283">
    <property type="entry name" value="MA"/>
    <property type="match status" value="1"/>
</dbReference>
<proteinExistence type="inferred from homology"/>
<dbReference type="GO" id="GO:0004888">
    <property type="term" value="F:transmembrane signaling receptor activity"/>
    <property type="evidence" value="ECO:0007669"/>
    <property type="project" value="InterPro"/>
</dbReference>
<dbReference type="SMART" id="SM00304">
    <property type="entry name" value="HAMP"/>
    <property type="match status" value="2"/>
</dbReference>
<comment type="caution">
    <text evidence="10">The sequence shown here is derived from an EMBL/GenBank/DDBJ whole genome shotgun (WGS) entry which is preliminary data.</text>
</comment>
<keyword evidence="7" id="KW-0472">Membrane</keyword>
<dbReference type="Gene3D" id="1.10.287.950">
    <property type="entry name" value="Methyl-accepting chemotaxis protein"/>
    <property type="match status" value="1"/>
</dbReference>
<dbReference type="Gene3D" id="1.20.120.1530">
    <property type="match status" value="1"/>
</dbReference>
<dbReference type="InterPro" id="IPR003660">
    <property type="entry name" value="HAMP_dom"/>
</dbReference>
<evidence type="ECO:0000313" key="11">
    <source>
        <dbReference type="Proteomes" id="UP000255508"/>
    </source>
</evidence>
<evidence type="ECO:0000256" key="3">
    <source>
        <dbReference type="ARBA" id="ARBA00023224"/>
    </source>
</evidence>
<dbReference type="InterPro" id="IPR013587">
    <property type="entry name" value="Nitrate/nitrite_sensing"/>
</dbReference>
<dbReference type="CDD" id="cd11386">
    <property type="entry name" value="MCP_signal"/>
    <property type="match status" value="1"/>
</dbReference>
<evidence type="ECO:0000256" key="6">
    <source>
        <dbReference type="SAM" id="MobiDB-lite"/>
    </source>
</evidence>
<accession>A0A370DWJ3</accession>
<feature type="region of interest" description="Disordered" evidence="6">
    <location>
        <begin position="584"/>
        <end position="611"/>
    </location>
</feature>
<evidence type="ECO:0000259" key="9">
    <source>
        <dbReference type="PROSITE" id="PS50885"/>
    </source>
</evidence>
<dbReference type="InterPro" id="IPR051310">
    <property type="entry name" value="MCP_chemotaxis"/>
</dbReference>
<dbReference type="FunFam" id="1.10.287.950:FF:000001">
    <property type="entry name" value="Methyl-accepting chemotaxis sensory transducer"/>
    <property type="match status" value="1"/>
</dbReference>
<evidence type="ECO:0008006" key="12">
    <source>
        <dbReference type="Google" id="ProtNLM"/>
    </source>
</evidence>
<feature type="domain" description="HAMP" evidence="9">
    <location>
        <begin position="433"/>
        <end position="479"/>
    </location>
</feature>
<comment type="similarity">
    <text evidence="4">Belongs to the methyl-accepting chemotaxis (MCP) protein family.</text>
</comment>
<evidence type="ECO:0000256" key="4">
    <source>
        <dbReference type="ARBA" id="ARBA00029447"/>
    </source>
</evidence>
<dbReference type="Pfam" id="PF08376">
    <property type="entry name" value="NIT"/>
    <property type="match status" value="1"/>
</dbReference>
<protein>
    <recommendedName>
        <fullName evidence="12">Chemotaxis protein</fullName>
    </recommendedName>
</protein>
<evidence type="ECO:0000256" key="2">
    <source>
        <dbReference type="ARBA" id="ARBA00022481"/>
    </source>
</evidence>
<dbReference type="PROSITE" id="PS50111">
    <property type="entry name" value="CHEMOTAXIS_TRANSDUC_2"/>
    <property type="match status" value="1"/>
</dbReference>
<evidence type="ECO:0000256" key="1">
    <source>
        <dbReference type="ARBA" id="ARBA00004370"/>
    </source>
</evidence>
<dbReference type="AlphaFoldDB" id="A0A370DWJ3"/>
<name>A0A370DWJ3_9GAMM</name>
<feature type="domain" description="Methyl-accepting transducer" evidence="8">
    <location>
        <begin position="576"/>
        <end position="805"/>
    </location>
</feature>
<dbReference type="PRINTS" id="PR00260">
    <property type="entry name" value="CHEMTRNSDUCR"/>
</dbReference>
<dbReference type="PROSITE" id="PS50885">
    <property type="entry name" value="HAMP"/>
    <property type="match status" value="2"/>
</dbReference>
<dbReference type="Proteomes" id="UP000255508">
    <property type="component" value="Unassembled WGS sequence"/>
</dbReference>
<dbReference type="InterPro" id="IPR004089">
    <property type="entry name" value="MCPsignal_dom"/>
</dbReference>
<evidence type="ECO:0000256" key="7">
    <source>
        <dbReference type="SAM" id="Phobius"/>
    </source>
</evidence>
<sequence length="822" mass="88878">MKFIANLKLSHKLALMVLVPLIVMIGFAATQSISAFSLRQTTVQLQTMSELSVNISNLVHELQKERGMTAGFIGSGGKKFGDTMKGQRQETNQKHEVLKQFLETFDGSALGSKFQDNLGETLERLDQLENKRKAVDTFTLKLGAALSYYTGNNAALLGLISELSTLSPEKELAIMTAAYASYLQGKERAGIERAVMSNVFAKDQFIGGLFNKFMALITVQNTYRDVFLSLAKEENKTLYKNSLQGEFVDETERMRKVAIDKASSGGFGIDAVYWFKMQTGKINLLKKVEDQLAAGLRIKADELKAGATMELAVSLLIALLGLAVSAGLGFYVGRGVRQQLGGEPGHIEEIANRIANGSLDMKLQSAGATGIYAAMITMQQRLSEVIERDIQSIVDSARAGDLSSRVPLEGKQGFYEKLSSGVNDLVEVSESVIDDTQRVFGALSRGDLNERIEREYKGSFDQLKQDANATILKIQEVIEGDIQSLVDAARSGDLNQRIDLDNKQGFFATLSSGINELIDSVENVFSDIAQSIHDMAKGDLTKPITRSYQGTFDDLKQDINKTMANLEQIITQLRESGEVITTASGEISSGNNNLSSRTEQQASSLEETASSMEELTSTVRNNADNAQQANQLAANARRTAETGGEVVRQAVEAMDAINQSSSKIAEIIGVIDEIAFQTNLLALNASVEAARAGEQGRGFAVVATEARNLAGRSATAAKEIKELIRDSGEKVKTGAELVDQSGENLEEIVNGVKKVGDIVSEIAAASQEQSAGIDQVNMAVTSMDEVTQQNAALAEETSAAAASMSEKAQEMNQLMGFFTVSR</sequence>